<dbReference type="SMART" id="SM00248">
    <property type="entry name" value="ANK"/>
    <property type="match status" value="4"/>
</dbReference>
<dbReference type="InterPro" id="IPR002110">
    <property type="entry name" value="Ankyrin_rpt"/>
</dbReference>
<gene>
    <name evidence="5" type="ORF">EVOR1521_LOCUS20251</name>
</gene>
<dbReference type="Proteomes" id="UP001178507">
    <property type="component" value="Unassembled WGS sequence"/>
</dbReference>
<keyword evidence="6" id="KW-1185">Reference proteome</keyword>
<evidence type="ECO:0000256" key="2">
    <source>
        <dbReference type="ARBA" id="ARBA00023043"/>
    </source>
</evidence>
<organism evidence="5 6">
    <name type="scientific">Effrenium voratum</name>
    <dbReference type="NCBI Taxonomy" id="2562239"/>
    <lineage>
        <taxon>Eukaryota</taxon>
        <taxon>Sar</taxon>
        <taxon>Alveolata</taxon>
        <taxon>Dinophyceae</taxon>
        <taxon>Suessiales</taxon>
        <taxon>Symbiodiniaceae</taxon>
        <taxon>Effrenium</taxon>
    </lineage>
</organism>
<name>A0AA36IZX5_9DINO</name>
<feature type="region of interest" description="Disordered" evidence="4">
    <location>
        <begin position="418"/>
        <end position="547"/>
    </location>
</feature>
<evidence type="ECO:0000313" key="6">
    <source>
        <dbReference type="Proteomes" id="UP001178507"/>
    </source>
</evidence>
<feature type="compositionally biased region" description="Basic and acidic residues" evidence="4">
    <location>
        <begin position="465"/>
        <end position="489"/>
    </location>
</feature>
<keyword evidence="1" id="KW-0677">Repeat</keyword>
<evidence type="ECO:0000256" key="3">
    <source>
        <dbReference type="PROSITE-ProRule" id="PRU00023"/>
    </source>
</evidence>
<dbReference type="EMBL" id="CAUJNA010003215">
    <property type="protein sequence ID" value="CAJ1395941.1"/>
    <property type="molecule type" value="Genomic_DNA"/>
</dbReference>
<dbReference type="InterPro" id="IPR036770">
    <property type="entry name" value="Ankyrin_rpt-contain_sf"/>
</dbReference>
<feature type="repeat" description="ANK" evidence="3">
    <location>
        <begin position="285"/>
        <end position="317"/>
    </location>
</feature>
<dbReference type="PROSITE" id="PS50088">
    <property type="entry name" value="ANK_REPEAT"/>
    <property type="match status" value="2"/>
</dbReference>
<dbReference type="Gene3D" id="1.25.40.20">
    <property type="entry name" value="Ankyrin repeat-containing domain"/>
    <property type="match status" value="2"/>
</dbReference>
<evidence type="ECO:0000256" key="4">
    <source>
        <dbReference type="SAM" id="MobiDB-lite"/>
    </source>
</evidence>
<feature type="compositionally biased region" description="Low complexity" evidence="4">
    <location>
        <begin position="427"/>
        <end position="439"/>
    </location>
</feature>
<feature type="repeat" description="ANK" evidence="3">
    <location>
        <begin position="580"/>
        <end position="608"/>
    </location>
</feature>
<proteinExistence type="predicted"/>
<dbReference type="SUPFAM" id="SSF48403">
    <property type="entry name" value="Ankyrin repeat"/>
    <property type="match status" value="1"/>
</dbReference>
<dbReference type="PANTHER" id="PTHR24198">
    <property type="entry name" value="ANKYRIN REPEAT AND PROTEIN KINASE DOMAIN-CONTAINING PROTEIN"/>
    <property type="match status" value="1"/>
</dbReference>
<sequence length="640" mass="71502">MGGVSSLGRAPGMARQVTPGQDFGLYLEDQGIWLLSAKTLVESQLRPHEEMLARGELIRWTPSHPRKVVLISHQWAGASHPDPHLRQLKVLQKLLRHMASGNVVVGDSQATEPSREQQRQCMDWDFWYDFCSMPQDQPAYDSVQALQAADYVMILAPNMKHATGTVMNLSSYINRGWCRLEHFGAQLLQKPVLAAVGPKSIFALRSQAWLLQWPWKGQFTFNTDQEHVWVIAKKLLNDRRRAVVATDLDSWRFLTAIRNRMQQLAADRTVDDLFHRYRLESAEDSAYSPLMLACIEGNCQDVQLVLESQADINEQRVLPVPSGAHTALSLSAALGTDPVVRCLLDQRAAPNEAPLSASAEFVNHETLPLVADLVQPGETPVFTAILTHVTTTVDTLLHLKGDPSEYCSCEFRVRLGRRREPWPPSPASARSAPAPASPAWQPFETPGPGSRLRRRSLDSQASTPRSERGRANQLKRIFEEFSSRSEKLRSAMPNSRRSSTSSLRKPESSRKSSLASTRSDRSDSKGKRISFAEPALEPGSQRNSVVSLASMQSSYSWHSEGDSSYHSEDEEQVEVSLCRPLELAAYMGNLEHVQLLMCRGADPEAQGSHGFSGREIAEVCGHHHVQRFFNEILPVNYFSV</sequence>
<dbReference type="Pfam" id="PF00023">
    <property type="entry name" value="Ank"/>
    <property type="match status" value="1"/>
</dbReference>
<evidence type="ECO:0000256" key="1">
    <source>
        <dbReference type="ARBA" id="ARBA00022737"/>
    </source>
</evidence>
<keyword evidence="2 3" id="KW-0040">ANK repeat</keyword>
<evidence type="ECO:0000313" key="5">
    <source>
        <dbReference type="EMBL" id="CAJ1395941.1"/>
    </source>
</evidence>
<protein>
    <submittedName>
        <fullName evidence="5">Uncharacterized protein</fullName>
    </submittedName>
</protein>
<dbReference type="PANTHER" id="PTHR24198:SF165">
    <property type="entry name" value="ANKYRIN REPEAT-CONTAINING PROTEIN-RELATED"/>
    <property type="match status" value="1"/>
</dbReference>
<feature type="compositionally biased region" description="Polar residues" evidence="4">
    <location>
        <begin position="492"/>
        <end position="503"/>
    </location>
</feature>
<comment type="caution">
    <text evidence="5">The sequence shown here is derived from an EMBL/GenBank/DDBJ whole genome shotgun (WGS) entry which is preliminary data.</text>
</comment>
<reference evidence="5" key="1">
    <citation type="submission" date="2023-08" db="EMBL/GenBank/DDBJ databases">
        <authorList>
            <person name="Chen Y."/>
            <person name="Shah S."/>
            <person name="Dougan E. K."/>
            <person name="Thang M."/>
            <person name="Chan C."/>
        </authorList>
    </citation>
    <scope>NUCLEOTIDE SEQUENCE</scope>
</reference>
<dbReference type="AlphaFoldDB" id="A0AA36IZX5"/>
<accession>A0AA36IZX5</accession>